<name>A0A7E4ZTG0_PANRE</name>
<protein>
    <submittedName>
        <fullName evidence="2">Neur_chan_LBD domain-containing protein</fullName>
    </submittedName>
</protein>
<accession>A0A7E4ZTG0</accession>
<reference evidence="2" key="2">
    <citation type="submission" date="2020-10" db="UniProtKB">
        <authorList>
            <consortium name="WormBaseParasite"/>
        </authorList>
    </citation>
    <scope>IDENTIFICATION</scope>
</reference>
<proteinExistence type="predicted"/>
<reference evidence="1" key="1">
    <citation type="journal article" date="2013" name="Genetics">
        <title>The draft genome and transcriptome of Panagrellus redivivus are shaped by the harsh demands of a free-living lifestyle.</title>
        <authorList>
            <person name="Srinivasan J."/>
            <person name="Dillman A.R."/>
            <person name="Macchietto M.G."/>
            <person name="Heikkinen L."/>
            <person name="Lakso M."/>
            <person name="Fracchia K.M."/>
            <person name="Antoshechkin I."/>
            <person name="Mortazavi A."/>
            <person name="Wong G."/>
            <person name="Sternberg P.W."/>
        </authorList>
    </citation>
    <scope>NUCLEOTIDE SEQUENCE [LARGE SCALE GENOMIC DNA]</scope>
    <source>
        <strain evidence="1">MT8872</strain>
    </source>
</reference>
<dbReference type="Proteomes" id="UP000492821">
    <property type="component" value="Unassembled WGS sequence"/>
</dbReference>
<evidence type="ECO:0000313" key="1">
    <source>
        <dbReference type="Proteomes" id="UP000492821"/>
    </source>
</evidence>
<dbReference type="WBParaSite" id="Pan_g1623.t1">
    <property type="protein sequence ID" value="Pan_g1623.t1"/>
    <property type="gene ID" value="Pan_g1623"/>
</dbReference>
<sequence length="93" mass="10378">MELTPQLALVLRVFKVFVVWDGWLSLDYGLDPSLTILPMLQDTFQVGYVANYTIWASLMNNTLHAVVVEEHPVMAPHASNRMQSGISTLSGCQ</sequence>
<organism evidence="1 2">
    <name type="scientific">Panagrellus redivivus</name>
    <name type="common">Microworm</name>
    <dbReference type="NCBI Taxonomy" id="6233"/>
    <lineage>
        <taxon>Eukaryota</taxon>
        <taxon>Metazoa</taxon>
        <taxon>Ecdysozoa</taxon>
        <taxon>Nematoda</taxon>
        <taxon>Chromadorea</taxon>
        <taxon>Rhabditida</taxon>
        <taxon>Tylenchina</taxon>
        <taxon>Panagrolaimomorpha</taxon>
        <taxon>Panagrolaimoidea</taxon>
        <taxon>Panagrolaimidae</taxon>
        <taxon>Panagrellus</taxon>
    </lineage>
</organism>
<dbReference type="AlphaFoldDB" id="A0A7E4ZTG0"/>
<evidence type="ECO:0000313" key="2">
    <source>
        <dbReference type="WBParaSite" id="Pan_g1623.t1"/>
    </source>
</evidence>
<keyword evidence="1" id="KW-1185">Reference proteome</keyword>